<evidence type="ECO:0000313" key="3">
    <source>
        <dbReference type="EMBL" id="CAB5034118.1"/>
    </source>
</evidence>
<proteinExistence type="predicted"/>
<name>A0A6J7BSQ8_9ZZZZ</name>
<evidence type="ECO:0000313" key="2">
    <source>
        <dbReference type="EMBL" id="CAB4932592.1"/>
    </source>
</evidence>
<dbReference type="EMBL" id="CAFBND010000014">
    <property type="protein sequence ID" value="CAB4932592.1"/>
    <property type="molecule type" value="Genomic_DNA"/>
</dbReference>
<accession>A0A6J7BSQ8</accession>
<evidence type="ECO:0000313" key="1">
    <source>
        <dbReference type="EMBL" id="CAB4848145.1"/>
    </source>
</evidence>
<dbReference type="SUPFAM" id="SSF46785">
    <property type="entry name" value="Winged helix' DNA-binding domain"/>
    <property type="match status" value="1"/>
</dbReference>
<protein>
    <submittedName>
        <fullName evidence="1">Unannotated protein</fullName>
    </submittedName>
</protein>
<gene>
    <name evidence="1" type="ORF">UFOPK3268_00558</name>
    <name evidence="2" type="ORF">UFOPK3752_00530</name>
    <name evidence="3" type="ORF">UFOPK4150_01316</name>
</gene>
<sequence length="232" mass="24284">MGAPARVARALLEGGPQTTAALAVRLGLTTTAVRRHLDALVETGHLESAERAPYGPAAGRGVSRGRGRPARVYSLTASGRETFESAYDDLAVGALRFLGQSGGPEAVAAYSVHRAAELETRYSDMVSKVPVTERVAALVSALNDDGYAASLVEGVSDTTVQICQHHCPVAHVAAEFPALCDAETEAFGRLLGIHVTRLATLAHGDGVCTTLVPRIRDTDIPTTTRTATEVLS</sequence>
<dbReference type="InterPro" id="IPR036388">
    <property type="entry name" value="WH-like_DNA-bd_sf"/>
</dbReference>
<dbReference type="AlphaFoldDB" id="A0A6J7BSQ8"/>
<dbReference type="InterPro" id="IPR036390">
    <property type="entry name" value="WH_DNA-bd_sf"/>
</dbReference>
<dbReference type="Gene3D" id="1.10.10.10">
    <property type="entry name" value="Winged helix-like DNA-binding domain superfamily/Winged helix DNA-binding domain"/>
    <property type="match status" value="1"/>
</dbReference>
<organism evidence="1">
    <name type="scientific">freshwater metagenome</name>
    <dbReference type="NCBI Taxonomy" id="449393"/>
    <lineage>
        <taxon>unclassified sequences</taxon>
        <taxon>metagenomes</taxon>
        <taxon>ecological metagenomes</taxon>
    </lineage>
</organism>
<dbReference type="EMBL" id="CAFBIZ010000052">
    <property type="protein sequence ID" value="CAB4848145.1"/>
    <property type="molecule type" value="Genomic_DNA"/>
</dbReference>
<reference evidence="1" key="1">
    <citation type="submission" date="2020-05" db="EMBL/GenBank/DDBJ databases">
        <authorList>
            <person name="Chiriac C."/>
            <person name="Salcher M."/>
            <person name="Ghai R."/>
            <person name="Kavagutti S V."/>
        </authorList>
    </citation>
    <scope>NUCLEOTIDE SEQUENCE</scope>
</reference>
<dbReference type="EMBL" id="CAFBPU010000025">
    <property type="protein sequence ID" value="CAB5034118.1"/>
    <property type="molecule type" value="Genomic_DNA"/>
</dbReference>